<sequence>MVTKLPSSGAMPEGQEAGCDTSGLILVHRIFRWLYSELPKLIREVRPGDTARAVIVGRYAHLDFFALHMHHETEDLALWDRLTSRDPACAVHVEQMKAQHAEVARQLAIVEPQLQPWVASADPQLGEAFARDIDALRETLTAHLRQEEATIMPVAGAVLSQQEWDWMEEHTRSELAAHRKELGKDIMALQAGLLIASVPEDEREEWMRANIPVPLRVLYQLLLKRQYDRAMRDLYPDRPVPAMV</sequence>
<evidence type="ECO:0000313" key="2">
    <source>
        <dbReference type="EMBL" id="MBD8024915.1"/>
    </source>
</evidence>
<evidence type="ECO:0000259" key="1">
    <source>
        <dbReference type="Pfam" id="PF01814"/>
    </source>
</evidence>
<dbReference type="Gene3D" id="1.20.120.520">
    <property type="entry name" value="nmb1532 protein domain like"/>
    <property type="match status" value="1"/>
</dbReference>
<name>A0ABR8X6H1_9MICO</name>
<feature type="domain" description="Hemerythrin-like" evidence="1">
    <location>
        <begin position="27"/>
        <end position="154"/>
    </location>
</feature>
<evidence type="ECO:0000313" key="3">
    <source>
        <dbReference type="Proteomes" id="UP000602532"/>
    </source>
</evidence>
<dbReference type="EMBL" id="JACSPM010000007">
    <property type="protein sequence ID" value="MBD8024915.1"/>
    <property type="molecule type" value="Genomic_DNA"/>
</dbReference>
<dbReference type="Pfam" id="PF01814">
    <property type="entry name" value="Hemerythrin"/>
    <property type="match status" value="1"/>
</dbReference>
<keyword evidence="3" id="KW-1185">Reference proteome</keyword>
<comment type="caution">
    <text evidence="2">The sequence shown here is derived from an EMBL/GenBank/DDBJ whole genome shotgun (WGS) entry which is preliminary data.</text>
</comment>
<reference evidence="2 3" key="1">
    <citation type="submission" date="2020-08" db="EMBL/GenBank/DDBJ databases">
        <title>A Genomic Blueprint of the Chicken Gut Microbiome.</title>
        <authorList>
            <person name="Gilroy R."/>
            <person name="Ravi A."/>
            <person name="Getino M."/>
            <person name="Pursley I."/>
            <person name="Horton D.L."/>
            <person name="Alikhan N.-F."/>
            <person name="Baker D."/>
            <person name="Gharbi K."/>
            <person name="Hall N."/>
            <person name="Watson M."/>
            <person name="Adriaenssens E.M."/>
            <person name="Foster-Nyarko E."/>
            <person name="Jarju S."/>
            <person name="Secka A."/>
            <person name="Antonio M."/>
            <person name="Oren A."/>
            <person name="Chaudhuri R."/>
            <person name="La Ragione R.M."/>
            <person name="Hildebrand F."/>
            <person name="Pallen M.J."/>
        </authorList>
    </citation>
    <scope>NUCLEOTIDE SEQUENCE [LARGE SCALE GENOMIC DNA]</scope>
    <source>
        <strain evidence="2 3">Sa1CUA4</strain>
    </source>
</reference>
<organism evidence="2 3">
    <name type="scientific">Microbacterium gallinarum</name>
    <dbReference type="NCBI Taxonomy" id="2762209"/>
    <lineage>
        <taxon>Bacteria</taxon>
        <taxon>Bacillati</taxon>
        <taxon>Actinomycetota</taxon>
        <taxon>Actinomycetes</taxon>
        <taxon>Micrococcales</taxon>
        <taxon>Microbacteriaceae</taxon>
        <taxon>Microbacterium</taxon>
    </lineage>
</organism>
<accession>A0ABR8X6H1</accession>
<dbReference type="RefSeq" id="WP_191767252.1">
    <property type="nucleotide sequence ID" value="NZ_JACSPM010000007.1"/>
</dbReference>
<dbReference type="CDD" id="cd12108">
    <property type="entry name" value="Hr-like"/>
    <property type="match status" value="1"/>
</dbReference>
<gene>
    <name evidence="2" type="ORF">H9622_15125</name>
</gene>
<dbReference type="Proteomes" id="UP000602532">
    <property type="component" value="Unassembled WGS sequence"/>
</dbReference>
<dbReference type="InterPro" id="IPR012312">
    <property type="entry name" value="Hemerythrin-like"/>
</dbReference>
<proteinExistence type="predicted"/>
<protein>
    <submittedName>
        <fullName evidence="2">Hemerythrin domain-containing protein</fullName>
    </submittedName>
</protein>